<gene>
    <name evidence="1" type="ORF">PAXRUDRAFT_20397</name>
</gene>
<dbReference type="OrthoDB" id="10516724at2759"/>
<proteinExistence type="predicted"/>
<evidence type="ECO:0000313" key="2">
    <source>
        <dbReference type="Proteomes" id="UP000054538"/>
    </source>
</evidence>
<dbReference type="Proteomes" id="UP000054538">
    <property type="component" value="Unassembled WGS sequence"/>
</dbReference>
<dbReference type="InParanoid" id="A0A0D0BQU2"/>
<protein>
    <submittedName>
        <fullName evidence="1">Unplaced genomic scaffold scaffold_4509, whole genome shotgun sequence</fullName>
    </submittedName>
</protein>
<reference evidence="2" key="2">
    <citation type="submission" date="2015-01" db="EMBL/GenBank/DDBJ databases">
        <title>Evolutionary Origins and Diversification of the Mycorrhizal Mutualists.</title>
        <authorList>
            <consortium name="DOE Joint Genome Institute"/>
            <consortium name="Mycorrhizal Genomics Consortium"/>
            <person name="Kohler A."/>
            <person name="Kuo A."/>
            <person name="Nagy L.G."/>
            <person name="Floudas D."/>
            <person name="Copeland A."/>
            <person name="Barry K.W."/>
            <person name="Cichocki N."/>
            <person name="Veneault-Fourrey C."/>
            <person name="LaButti K."/>
            <person name="Lindquist E.A."/>
            <person name="Lipzen A."/>
            <person name="Lundell T."/>
            <person name="Morin E."/>
            <person name="Murat C."/>
            <person name="Riley R."/>
            <person name="Ohm R."/>
            <person name="Sun H."/>
            <person name="Tunlid A."/>
            <person name="Henrissat B."/>
            <person name="Grigoriev I.V."/>
            <person name="Hibbett D.S."/>
            <person name="Martin F."/>
        </authorList>
    </citation>
    <scope>NUCLEOTIDE SEQUENCE [LARGE SCALE GENOMIC DNA]</scope>
    <source>
        <strain evidence="2">Ve08.2h10</strain>
    </source>
</reference>
<keyword evidence="2" id="KW-1185">Reference proteome</keyword>
<dbReference type="EMBL" id="KN829331">
    <property type="protein sequence ID" value="KIK73897.1"/>
    <property type="molecule type" value="Genomic_DNA"/>
</dbReference>
<dbReference type="HOGENOM" id="CLU_2339224_0_0_1"/>
<dbReference type="AlphaFoldDB" id="A0A0D0BQU2"/>
<evidence type="ECO:0000313" key="1">
    <source>
        <dbReference type="EMBL" id="KIK73897.1"/>
    </source>
</evidence>
<accession>A0A0D0BQU2</accession>
<sequence length="92" mass="9847">MALISWPTHAILAISHGPTRPQQAILYWASPYPTAPILRPTHHPLAVPLGPPHTLRPTPSLGSPIDHGKLCLWAHPIATAPPPPQPTYGLGD</sequence>
<name>A0A0D0BQU2_9AGAM</name>
<organism evidence="1 2">
    <name type="scientific">Paxillus rubicundulus Ve08.2h10</name>
    <dbReference type="NCBI Taxonomy" id="930991"/>
    <lineage>
        <taxon>Eukaryota</taxon>
        <taxon>Fungi</taxon>
        <taxon>Dikarya</taxon>
        <taxon>Basidiomycota</taxon>
        <taxon>Agaricomycotina</taxon>
        <taxon>Agaricomycetes</taxon>
        <taxon>Agaricomycetidae</taxon>
        <taxon>Boletales</taxon>
        <taxon>Paxilineae</taxon>
        <taxon>Paxillaceae</taxon>
        <taxon>Paxillus</taxon>
    </lineage>
</organism>
<reference evidence="1 2" key="1">
    <citation type="submission" date="2014-04" db="EMBL/GenBank/DDBJ databases">
        <authorList>
            <consortium name="DOE Joint Genome Institute"/>
            <person name="Kuo A."/>
            <person name="Kohler A."/>
            <person name="Jargeat P."/>
            <person name="Nagy L.G."/>
            <person name="Floudas D."/>
            <person name="Copeland A."/>
            <person name="Barry K.W."/>
            <person name="Cichocki N."/>
            <person name="Veneault-Fourrey C."/>
            <person name="LaButti K."/>
            <person name="Lindquist E.A."/>
            <person name="Lipzen A."/>
            <person name="Lundell T."/>
            <person name="Morin E."/>
            <person name="Murat C."/>
            <person name="Sun H."/>
            <person name="Tunlid A."/>
            <person name="Henrissat B."/>
            <person name="Grigoriev I.V."/>
            <person name="Hibbett D.S."/>
            <person name="Martin F."/>
            <person name="Nordberg H.P."/>
            <person name="Cantor M.N."/>
            <person name="Hua S.X."/>
        </authorList>
    </citation>
    <scope>NUCLEOTIDE SEQUENCE [LARGE SCALE GENOMIC DNA]</scope>
    <source>
        <strain evidence="1 2">Ve08.2h10</strain>
    </source>
</reference>